<dbReference type="InterPro" id="IPR009875">
    <property type="entry name" value="PilZ_domain"/>
</dbReference>
<evidence type="ECO:0000313" key="2">
    <source>
        <dbReference type="EMBL" id="GIG74212.1"/>
    </source>
</evidence>
<evidence type="ECO:0000259" key="1">
    <source>
        <dbReference type="Pfam" id="PF07238"/>
    </source>
</evidence>
<keyword evidence="3" id="KW-1185">Reference proteome</keyword>
<evidence type="ECO:0000313" key="3">
    <source>
        <dbReference type="Proteomes" id="UP000653674"/>
    </source>
</evidence>
<gene>
    <name evidence="2" type="ORF">Pfl04_26160</name>
</gene>
<dbReference type="RefSeq" id="WP_168078523.1">
    <property type="nucleotide sequence ID" value="NZ_BAAAQJ010000004.1"/>
</dbReference>
<sequence>MTEPMPEIRSAVSITVDGSEHESRIEMIEGNKLVVTAPMHQTVEVPEIGSAVSLSWSAGPRGRYAVDTKLVSTSRVEGVPTRCWTLTVLSEPVLQQRRRYVRAGGGESVGVRSTERDVMLSGSANDISEGGVRFHVSGVKPGDETWVRLNDDEAVTVVVHLDEEMLDADGWVLRTIEDHITSTVDMIVTLNLVERQAEMVRRYVMRQQILARRTAADADY</sequence>
<protein>
    <recommendedName>
        <fullName evidence="1">PilZ domain-containing protein</fullName>
    </recommendedName>
</protein>
<accession>A0A8J3LM29</accession>
<comment type="caution">
    <text evidence="2">The sequence shown here is derived from an EMBL/GenBank/DDBJ whole genome shotgun (WGS) entry which is preliminary data.</text>
</comment>
<proteinExistence type="predicted"/>
<reference evidence="2" key="1">
    <citation type="submission" date="2021-01" db="EMBL/GenBank/DDBJ databases">
        <title>Whole genome shotgun sequence of Planosporangium flavigriseum NBRC 105377.</title>
        <authorList>
            <person name="Komaki H."/>
            <person name="Tamura T."/>
        </authorList>
    </citation>
    <scope>NUCLEOTIDE SEQUENCE</scope>
    <source>
        <strain evidence="2">NBRC 105377</strain>
    </source>
</reference>
<feature type="domain" description="PilZ" evidence="1">
    <location>
        <begin position="96"/>
        <end position="205"/>
    </location>
</feature>
<dbReference type="Proteomes" id="UP000653674">
    <property type="component" value="Unassembled WGS sequence"/>
</dbReference>
<dbReference type="GO" id="GO:0035438">
    <property type="term" value="F:cyclic-di-GMP binding"/>
    <property type="evidence" value="ECO:0007669"/>
    <property type="project" value="InterPro"/>
</dbReference>
<dbReference type="AlphaFoldDB" id="A0A8J3LM29"/>
<name>A0A8J3LM29_9ACTN</name>
<dbReference type="Pfam" id="PF07238">
    <property type="entry name" value="PilZ"/>
    <property type="match status" value="1"/>
</dbReference>
<dbReference type="EMBL" id="BONU01000015">
    <property type="protein sequence ID" value="GIG74212.1"/>
    <property type="molecule type" value="Genomic_DNA"/>
</dbReference>
<dbReference type="Gene3D" id="2.40.10.220">
    <property type="entry name" value="predicted glycosyltransferase like domains"/>
    <property type="match status" value="1"/>
</dbReference>
<organism evidence="2 3">
    <name type="scientific">Planosporangium flavigriseum</name>
    <dbReference type="NCBI Taxonomy" id="373681"/>
    <lineage>
        <taxon>Bacteria</taxon>
        <taxon>Bacillati</taxon>
        <taxon>Actinomycetota</taxon>
        <taxon>Actinomycetes</taxon>
        <taxon>Micromonosporales</taxon>
        <taxon>Micromonosporaceae</taxon>
        <taxon>Planosporangium</taxon>
    </lineage>
</organism>